<accession>A0A846XRA0</accession>
<evidence type="ECO:0000313" key="8">
    <source>
        <dbReference type="Proteomes" id="UP000565711"/>
    </source>
</evidence>
<gene>
    <name evidence="5" type="primary">kptA</name>
    <name evidence="7" type="ORF">HGA08_05220</name>
</gene>
<reference evidence="7 8" key="1">
    <citation type="submission" date="2020-04" db="EMBL/GenBank/DDBJ databases">
        <title>MicrobeNet Type strains.</title>
        <authorList>
            <person name="Nicholson A.C."/>
        </authorList>
    </citation>
    <scope>NUCLEOTIDE SEQUENCE [LARGE SCALE GENOMIC DNA]</scope>
    <source>
        <strain evidence="7 8">JCM 12354</strain>
    </source>
</reference>
<dbReference type="InterPro" id="IPR042081">
    <property type="entry name" value="RNA_2'-PTrans_C"/>
</dbReference>
<sequence>MNDRDLVRLSKQLATWLRHHPQRIGLQPDGAGWVPVEILLRQANAAGSPLSRAELDAVVARNNKQRYEFDESGTAIRARQGHSIPVELGYAPVEPPRLLYHGTAEHLVEVIGAEGLLPMRRHAVHLSADRETARAVGARHGVPVIFEVAADRMYRAGHMFHRTDNGVWLVDAVPPGYLSLRTRAGAQERAGSSGGPSSAPDPDASGYSGPRVVPDTLGHTEFTDPATG</sequence>
<keyword evidence="2 5" id="KW-0808">Transferase</keyword>
<comment type="similarity">
    <text evidence="1 5">Belongs to the KptA/TPT1 family.</text>
</comment>
<feature type="compositionally biased region" description="Low complexity" evidence="6">
    <location>
        <begin position="195"/>
        <end position="206"/>
    </location>
</feature>
<dbReference type="PANTHER" id="PTHR12684">
    <property type="entry name" value="PUTATIVE PHOSPHOTRANSFERASE"/>
    <property type="match status" value="1"/>
</dbReference>
<organism evidence="7 8">
    <name type="scientific">Nocardia vermiculata</name>
    <dbReference type="NCBI Taxonomy" id="257274"/>
    <lineage>
        <taxon>Bacteria</taxon>
        <taxon>Bacillati</taxon>
        <taxon>Actinomycetota</taxon>
        <taxon>Actinomycetes</taxon>
        <taxon>Mycobacteriales</taxon>
        <taxon>Nocardiaceae</taxon>
        <taxon>Nocardia</taxon>
    </lineage>
</organism>
<dbReference type="EMBL" id="JAAXOP010000002">
    <property type="protein sequence ID" value="NKY49613.1"/>
    <property type="molecule type" value="Genomic_DNA"/>
</dbReference>
<dbReference type="PANTHER" id="PTHR12684:SF2">
    <property type="entry name" value="TRNA 2'-PHOSPHOTRANSFERASE 1"/>
    <property type="match status" value="1"/>
</dbReference>
<dbReference type="Gene3D" id="1.10.10.970">
    <property type="entry name" value="RNA 2'-phosphotransferase, Tpt1/KptA family, N-terminal domain"/>
    <property type="match status" value="1"/>
</dbReference>
<dbReference type="Gene3D" id="3.20.170.30">
    <property type="match status" value="1"/>
</dbReference>
<feature type="region of interest" description="Disordered" evidence="6">
    <location>
        <begin position="185"/>
        <end position="228"/>
    </location>
</feature>
<dbReference type="Pfam" id="PF01885">
    <property type="entry name" value="PTS_2-RNA"/>
    <property type="match status" value="1"/>
</dbReference>
<evidence type="ECO:0000256" key="6">
    <source>
        <dbReference type="SAM" id="MobiDB-lite"/>
    </source>
</evidence>
<protein>
    <recommendedName>
        <fullName evidence="5">Probable RNA 2'-phosphotransferase</fullName>
        <ecNumber evidence="5">2.7.1.-</ecNumber>
    </recommendedName>
</protein>
<dbReference type="HAMAP" id="MF_00299">
    <property type="entry name" value="KptA"/>
    <property type="match status" value="1"/>
</dbReference>
<dbReference type="RefSeq" id="WP_084473760.1">
    <property type="nucleotide sequence ID" value="NZ_JAAXOP010000002.1"/>
</dbReference>
<dbReference type="InterPro" id="IPR042080">
    <property type="entry name" value="RNA_2'-PTrans_N"/>
</dbReference>
<evidence type="ECO:0000256" key="5">
    <source>
        <dbReference type="HAMAP-Rule" id="MF_00299"/>
    </source>
</evidence>
<dbReference type="InterPro" id="IPR002745">
    <property type="entry name" value="Ptrans_KptA/Tpt1"/>
</dbReference>
<evidence type="ECO:0000313" key="7">
    <source>
        <dbReference type="EMBL" id="NKY49613.1"/>
    </source>
</evidence>
<dbReference type="AlphaFoldDB" id="A0A846XRA0"/>
<dbReference type="GO" id="GO:0000215">
    <property type="term" value="F:tRNA 2'-phosphotransferase activity"/>
    <property type="evidence" value="ECO:0007669"/>
    <property type="project" value="TreeGrafter"/>
</dbReference>
<dbReference type="InterPro" id="IPR022928">
    <property type="entry name" value="RNA_2'-PTrans_KptA"/>
</dbReference>
<keyword evidence="3 5" id="KW-0520">NAD</keyword>
<dbReference type="EC" id="2.7.1.-" evidence="5"/>
<keyword evidence="8" id="KW-1185">Reference proteome</keyword>
<evidence type="ECO:0000256" key="1">
    <source>
        <dbReference type="ARBA" id="ARBA00009836"/>
    </source>
</evidence>
<evidence type="ECO:0000256" key="3">
    <source>
        <dbReference type="ARBA" id="ARBA00023027"/>
    </source>
</evidence>
<dbReference type="SUPFAM" id="SSF56399">
    <property type="entry name" value="ADP-ribosylation"/>
    <property type="match status" value="1"/>
</dbReference>
<dbReference type="GO" id="GO:0003950">
    <property type="term" value="F:NAD+ poly-ADP-ribosyltransferase activity"/>
    <property type="evidence" value="ECO:0007669"/>
    <property type="project" value="InterPro"/>
</dbReference>
<dbReference type="NCBIfam" id="NF002014">
    <property type="entry name" value="PRK00819.1-4"/>
    <property type="match status" value="1"/>
</dbReference>
<comment type="function">
    <text evidence="4 5">Removes the 2'-phosphate from RNA via an intermediate in which the phosphate is ADP-ribosylated by NAD followed by a presumed transesterification to release the RNA and generate ADP-ribose 1''-2''-cyclic phosphate (APPR&gt;P). May function as an ADP-ribosylase.</text>
</comment>
<comment type="caution">
    <text evidence="7">The sequence shown here is derived from an EMBL/GenBank/DDBJ whole genome shotgun (WGS) entry which is preliminary data.</text>
</comment>
<dbReference type="Proteomes" id="UP000565711">
    <property type="component" value="Unassembled WGS sequence"/>
</dbReference>
<dbReference type="GO" id="GO:0006388">
    <property type="term" value="P:tRNA splicing, via endonucleolytic cleavage and ligation"/>
    <property type="evidence" value="ECO:0007669"/>
    <property type="project" value="UniProtKB-UniRule"/>
</dbReference>
<proteinExistence type="inferred from homology"/>
<name>A0A846XRA0_9NOCA</name>
<evidence type="ECO:0000256" key="2">
    <source>
        <dbReference type="ARBA" id="ARBA00022679"/>
    </source>
</evidence>
<evidence type="ECO:0000256" key="4">
    <source>
        <dbReference type="ARBA" id="ARBA00025212"/>
    </source>
</evidence>